<dbReference type="AlphaFoldDB" id="A0A1M7P0V4"/>
<sequence length="501" mass="56147">MKNNKFLKNIGIVLTALTMSCESILEPAPEGLVPMADLFTTESNIITAVNGVYQPLNPLYQNVMFQLTDLASDDGWTWRKETEPDIFNVDPTLGYIETTWSLHYTGITRANTVLDNISRVEDFSGPVMENAVEGQAKFMRALYYFNLVRLFGEVPLIINEIQTREDAELPRESLSTLYTQIKSDLNDAISLLPENYSGGIGMENGRPTVHSARALLSAVHLELEEWNEASQVTNSLIEAGTLLENYADNFNGSQENSEASFFEVQYGGVIGQTTTSKSVAFAPPDFLSGLAFLLPTDDNLNGEGGGLSSGNGIMQLFEVGDMRRDVIVDDYGLANFIDPSMPDGSLNYINKYYNTEDPRSLSTWNFPLIRYAEVLLNRAEALNEIGYQSDGEAFELLNEIRINAGLPALSGDDLPNQAAFRDRLRDERRIELAFETKRYFDLNRYGILRDVIQNQMEFTGLNFPQQRLVDHPITGKEYFLYPLPSIEFVNNAQLGEQNPGY</sequence>
<dbReference type="CDD" id="cd08977">
    <property type="entry name" value="SusD"/>
    <property type="match status" value="1"/>
</dbReference>
<keyword evidence="3" id="KW-0732">Signal</keyword>
<accession>A0A1M7P0V4</accession>
<evidence type="ECO:0000259" key="6">
    <source>
        <dbReference type="Pfam" id="PF07980"/>
    </source>
</evidence>
<evidence type="ECO:0000256" key="3">
    <source>
        <dbReference type="ARBA" id="ARBA00022729"/>
    </source>
</evidence>
<comment type="subcellular location">
    <subcellularLocation>
        <location evidence="1">Cell outer membrane</location>
    </subcellularLocation>
</comment>
<dbReference type="STRING" id="388280.SAMN04488057_106230"/>
<dbReference type="PROSITE" id="PS51257">
    <property type="entry name" value="PROKAR_LIPOPROTEIN"/>
    <property type="match status" value="1"/>
</dbReference>
<dbReference type="InterPro" id="IPR033985">
    <property type="entry name" value="SusD-like_N"/>
</dbReference>
<dbReference type="SUPFAM" id="SSF48452">
    <property type="entry name" value="TPR-like"/>
    <property type="match status" value="1"/>
</dbReference>
<dbReference type="EMBL" id="FRCY01000006">
    <property type="protein sequence ID" value="SHN10124.1"/>
    <property type="molecule type" value="Genomic_DNA"/>
</dbReference>
<evidence type="ECO:0000256" key="5">
    <source>
        <dbReference type="ARBA" id="ARBA00023237"/>
    </source>
</evidence>
<evidence type="ECO:0000256" key="4">
    <source>
        <dbReference type="ARBA" id="ARBA00023136"/>
    </source>
</evidence>
<dbReference type="InterPro" id="IPR011990">
    <property type="entry name" value="TPR-like_helical_dom_sf"/>
</dbReference>
<evidence type="ECO:0000313" key="9">
    <source>
        <dbReference type="Proteomes" id="UP000184513"/>
    </source>
</evidence>
<dbReference type="OrthoDB" id="5694214at2"/>
<reference evidence="8 9" key="1">
    <citation type="submission" date="2016-11" db="EMBL/GenBank/DDBJ databases">
        <authorList>
            <person name="Jaros S."/>
            <person name="Januszkiewicz K."/>
            <person name="Wedrychowicz H."/>
        </authorList>
    </citation>
    <scope>NUCLEOTIDE SEQUENCE [LARGE SCALE GENOMIC DNA]</scope>
    <source>
        <strain evidence="8 9">CGMCC 1.6102</strain>
    </source>
</reference>
<gene>
    <name evidence="8" type="ORF">SAMN04488057_106230</name>
</gene>
<keyword evidence="5" id="KW-0998">Cell outer membrane</keyword>
<evidence type="ECO:0000256" key="2">
    <source>
        <dbReference type="ARBA" id="ARBA00006275"/>
    </source>
</evidence>
<evidence type="ECO:0000256" key="1">
    <source>
        <dbReference type="ARBA" id="ARBA00004442"/>
    </source>
</evidence>
<protein>
    <submittedName>
        <fullName evidence="8">Starch-binding associating with outer membrane</fullName>
    </submittedName>
</protein>
<feature type="domain" description="SusD-like N-terminal" evidence="7">
    <location>
        <begin position="74"/>
        <end position="221"/>
    </location>
</feature>
<dbReference type="Proteomes" id="UP000184513">
    <property type="component" value="Unassembled WGS sequence"/>
</dbReference>
<organism evidence="8 9">
    <name type="scientific">Cyclobacterium lianum</name>
    <dbReference type="NCBI Taxonomy" id="388280"/>
    <lineage>
        <taxon>Bacteria</taxon>
        <taxon>Pseudomonadati</taxon>
        <taxon>Bacteroidota</taxon>
        <taxon>Cytophagia</taxon>
        <taxon>Cytophagales</taxon>
        <taxon>Cyclobacteriaceae</taxon>
        <taxon>Cyclobacterium</taxon>
    </lineage>
</organism>
<dbReference type="Pfam" id="PF07980">
    <property type="entry name" value="SusD_RagB"/>
    <property type="match status" value="1"/>
</dbReference>
<keyword evidence="4" id="KW-0472">Membrane</keyword>
<dbReference type="GO" id="GO:0009279">
    <property type="term" value="C:cell outer membrane"/>
    <property type="evidence" value="ECO:0007669"/>
    <property type="project" value="UniProtKB-SubCell"/>
</dbReference>
<proteinExistence type="inferred from homology"/>
<keyword evidence="9" id="KW-1185">Reference proteome</keyword>
<dbReference type="InterPro" id="IPR012944">
    <property type="entry name" value="SusD_RagB_dom"/>
</dbReference>
<dbReference type="Pfam" id="PF14322">
    <property type="entry name" value="SusD-like_3"/>
    <property type="match status" value="1"/>
</dbReference>
<dbReference type="Gene3D" id="1.25.40.390">
    <property type="match status" value="1"/>
</dbReference>
<name>A0A1M7P0V4_9BACT</name>
<evidence type="ECO:0000313" key="8">
    <source>
        <dbReference type="EMBL" id="SHN10124.1"/>
    </source>
</evidence>
<feature type="domain" description="RagB/SusD" evidence="6">
    <location>
        <begin position="349"/>
        <end position="501"/>
    </location>
</feature>
<evidence type="ECO:0000259" key="7">
    <source>
        <dbReference type="Pfam" id="PF14322"/>
    </source>
</evidence>
<comment type="similarity">
    <text evidence="2">Belongs to the SusD family.</text>
</comment>